<dbReference type="Proteomes" id="UP000005220">
    <property type="component" value="Chromosome 8"/>
</dbReference>
<dbReference type="GO" id="GO:0034605">
    <property type="term" value="P:cellular response to heat"/>
    <property type="evidence" value="ECO:0007669"/>
    <property type="project" value="EnsemblFungi"/>
</dbReference>
<dbReference type="EMBL" id="HE650828">
    <property type="protein sequence ID" value="CCF59544.1"/>
    <property type="molecule type" value="Genomic_DNA"/>
</dbReference>
<dbReference type="HOGENOM" id="CLU_046737_12_0_1"/>
<protein>
    <recommendedName>
        <fullName evidence="4">SHSP domain-containing protein</fullName>
    </recommendedName>
</protein>
<evidence type="ECO:0000313" key="5">
    <source>
        <dbReference type="EMBL" id="CCF59544.1"/>
    </source>
</evidence>
<dbReference type="RefSeq" id="XP_003958679.1">
    <property type="nucleotide sequence ID" value="XM_003958630.1"/>
</dbReference>
<proteinExistence type="inferred from homology"/>
<dbReference type="GO" id="GO:0006457">
    <property type="term" value="P:protein folding"/>
    <property type="evidence" value="ECO:0007669"/>
    <property type="project" value="EnsemblFungi"/>
</dbReference>
<dbReference type="KEGG" id="kaf:KAFR_0H01340"/>
<dbReference type="InParanoid" id="H2AYY8"/>
<dbReference type="GO" id="GO:0042802">
    <property type="term" value="F:identical protein binding"/>
    <property type="evidence" value="ECO:0007669"/>
    <property type="project" value="EnsemblFungi"/>
</dbReference>
<dbReference type="InterPro" id="IPR002068">
    <property type="entry name" value="A-crystallin/Hsp20_dom"/>
</dbReference>
<dbReference type="InterPro" id="IPR031107">
    <property type="entry name" value="Small_HSP"/>
</dbReference>
<evidence type="ECO:0000256" key="1">
    <source>
        <dbReference type="ARBA" id="ARBA00023016"/>
    </source>
</evidence>
<dbReference type="OrthoDB" id="5511210at2759"/>
<evidence type="ECO:0000259" key="4">
    <source>
        <dbReference type="PROSITE" id="PS01031"/>
    </source>
</evidence>
<dbReference type="eggNOG" id="KOG0710">
    <property type="taxonomic scope" value="Eukaryota"/>
</dbReference>
<evidence type="ECO:0000256" key="3">
    <source>
        <dbReference type="RuleBase" id="RU003616"/>
    </source>
</evidence>
<dbReference type="GO" id="GO:0003729">
    <property type="term" value="F:mRNA binding"/>
    <property type="evidence" value="ECO:0007669"/>
    <property type="project" value="EnsemblFungi"/>
</dbReference>
<comment type="similarity">
    <text evidence="2 3">Belongs to the small heat shock protein (HSP20) family.</text>
</comment>
<dbReference type="Gene3D" id="2.60.40.790">
    <property type="match status" value="1"/>
</dbReference>
<dbReference type="FunCoup" id="H2AYY8">
    <property type="interactions" value="1301"/>
</dbReference>
<evidence type="ECO:0000256" key="2">
    <source>
        <dbReference type="PROSITE-ProRule" id="PRU00285"/>
    </source>
</evidence>
<reference evidence="5 6" key="1">
    <citation type="journal article" date="2011" name="Proc. Natl. Acad. Sci. U.S.A.">
        <title>Evolutionary erosion of yeast sex chromosomes by mating-type switching accidents.</title>
        <authorList>
            <person name="Gordon J.L."/>
            <person name="Armisen D."/>
            <person name="Proux-Wera E."/>
            <person name="Oheigeartaigh S.S."/>
            <person name="Byrne K.P."/>
            <person name="Wolfe K.H."/>
        </authorList>
    </citation>
    <scope>NUCLEOTIDE SEQUENCE [LARGE SCALE GENOMIC DNA]</scope>
    <source>
        <strain evidence="6">ATCC 22294 / BCRC 22015 / CBS 2517 / CECT 1963 / NBRC 1671 / NRRL Y-8276</strain>
    </source>
</reference>
<sequence length="213" mass="24471">MSSDPFYNFFDSINNEVQYFNRLLDPDFRPYRQGQRRTLTDRDQNEDLNSQLVRRDEYQRPRLFNDLNDWFNNDLSLFPVNNLRSSATLAPPVDILDHDKNYELKVTVPGVKGKENINLEYHKEKNQIVVTGEIPATLTEDNKGKVKVQERASGKFRRVIGLPDSPGIDADNIKADYSGGILTLTVPKLEPAEEDAANKVQKIEITSQESWNN</sequence>
<accession>H2AYY8</accession>
<dbReference type="AlphaFoldDB" id="H2AYY8"/>
<gene>
    <name evidence="5" type="primary">KAFR0H01340</name>
    <name evidence="5" type="ORF">KAFR_0H01340</name>
</gene>
<evidence type="ECO:0000313" key="6">
    <source>
        <dbReference type="Proteomes" id="UP000005220"/>
    </source>
</evidence>
<dbReference type="FunFam" id="2.60.40.790:FF:000065">
    <property type="entry name" value="Heat shock protein"/>
    <property type="match status" value="1"/>
</dbReference>
<keyword evidence="6" id="KW-1185">Reference proteome</keyword>
<feature type="domain" description="SHSP" evidence="4">
    <location>
        <begin position="84"/>
        <end position="206"/>
    </location>
</feature>
<dbReference type="Pfam" id="PF00011">
    <property type="entry name" value="HSP20"/>
    <property type="match status" value="1"/>
</dbReference>
<dbReference type="CDD" id="cd06464">
    <property type="entry name" value="ACD_sHsps-like"/>
    <property type="match status" value="1"/>
</dbReference>
<dbReference type="GeneID" id="13887541"/>
<keyword evidence="1" id="KW-0346">Stress response</keyword>
<dbReference type="GO" id="GO:0010494">
    <property type="term" value="C:cytoplasmic stress granule"/>
    <property type="evidence" value="ECO:0007669"/>
    <property type="project" value="EnsemblFungi"/>
</dbReference>
<dbReference type="GO" id="GO:0051082">
    <property type="term" value="F:unfolded protein binding"/>
    <property type="evidence" value="ECO:0007669"/>
    <property type="project" value="EnsemblFungi"/>
</dbReference>
<dbReference type="InterPro" id="IPR008978">
    <property type="entry name" value="HSP20-like_chaperone"/>
</dbReference>
<dbReference type="STRING" id="1071382.H2AYY8"/>
<dbReference type="SUPFAM" id="SSF49764">
    <property type="entry name" value="HSP20-like chaperones"/>
    <property type="match status" value="1"/>
</dbReference>
<dbReference type="GO" id="GO:0005634">
    <property type="term" value="C:nucleus"/>
    <property type="evidence" value="ECO:0007669"/>
    <property type="project" value="EnsemblFungi"/>
</dbReference>
<organism evidence="5 6">
    <name type="scientific">Kazachstania africana (strain ATCC 22294 / BCRC 22015 / CBS 2517 / CECT 1963 / NBRC 1671 / NRRL Y-8276)</name>
    <name type="common">Yeast</name>
    <name type="synonym">Kluyveromyces africanus</name>
    <dbReference type="NCBI Taxonomy" id="1071382"/>
    <lineage>
        <taxon>Eukaryota</taxon>
        <taxon>Fungi</taxon>
        <taxon>Dikarya</taxon>
        <taxon>Ascomycota</taxon>
        <taxon>Saccharomycotina</taxon>
        <taxon>Saccharomycetes</taxon>
        <taxon>Saccharomycetales</taxon>
        <taxon>Saccharomycetaceae</taxon>
        <taxon>Kazachstania</taxon>
    </lineage>
</organism>
<name>H2AYY8_KAZAF</name>
<dbReference type="PANTHER" id="PTHR11527">
    <property type="entry name" value="HEAT-SHOCK PROTEIN 20 FAMILY MEMBER"/>
    <property type="match status" value="1"/>
</dbReference>
<dbReference type="PROSITE" id="PS01031">
    <property type="entry name" value="SHSP"/>
    <property type="match status" value="1"/>
</dbReference>